<evidence type="ECO:0000313" key="3">
    <source>
        <dbReference type="Proteomes" id="UP001066276"/>
    </source>
</evidence>
<name>A0AAV7LSW5_PLEWA</name>
<protein>
    <submittedName>
        <fullName evidence="2">Uncharacterized protein</fullName>
    </submittedName>
</protein>
<evidence type="ECO:0000256" key="1">
    <source>
        <dbReference type="SAM" id="MobiDB-lite"/>
    </source>
</evidence>
<comment type="caution">
    <text evidence="2">The sequence shown here is derived from an EMBL/GenBank/DDBJ whole genome shotgun (WGS) entry which is preliminary data.</text>
</comment>
<gene>
    <name evidence="2" type="ORF">NDU88_003765</name>
</gene>
<proteinExistence type="predicted"/>
<organism evidence="2 3">
    <name type="scientific">Pleurodeles waltl</name>
    <name type="common">Iberian ribbed newt</name>
    <dbReference type="NCBI Taxonomy" id="8319"/>
    <lineage>
        <taxon>Eukaryota</taxon>
        <taxon>Metazoa</taxon>
        <taxon>Chordata</taxon>
        <taxon>Craniata</taxon>
        <taxon>Vertebrata</taxon>
        <taxon>Euteleostomi</taxon>
        <taxon>Amphibia</taxon>
        <taxon>Batrachia</taxon>
        <taxon>Caudata</taxon>
        <taxon>Salamandroidea</taxon>
        <taxon>Salamandridae</taxon>
        <taxon>Pleurodelinae</taxon>
        <taxon>Pleurodeles</taxon>
    </lineage>
</organism>
<reference evidence="2" key="1">
    <citation type="journal article" date="2022" name="bioRxiv">
        <title>Sequencing and chromosome-scale assembly of the giantPleurodeles waltlgenome.</title>
        <authorList>
            <person name="Brown T."/>
            <person name="Elewa A."/>
            <person name="Iarovenko S."/>
            <person name="Subramanian E."/>
            <person name="Araus A.J."/>
            <person name="Petzold A."/>
            <person name="Susuki M."/>
            <person name="Suzuki K.-i.T."/>
            <person name="Hayashi T."/>
            <person name="Toyoda A."/>
            <person name="Oliveira C."/>
            <person name="Osipova E."/>
            <person name="Leigh N.D."/>
            <person name="Simon A."/>
            <person name="Yun M.H."/>
        </authorList>
    </citation>
    <scope>NUCLEOTIDE SEQUENCE</scope>
    <source>
        <strain evidence="2">20211129_DDA</strain>
        <tissue evidence="2">Liver</tissue>
    </source>
</reference>
<accession>A0AAV7LSW5</accession>
<dbReference type="Proteomes" id="UP001066276">
    <property type="component" value="Chromosome 11"/>
</dbReference>
<dbReference type="EMBL" id="JANPWB010000015">
    <property type="protein sequence ID" value="KAJ1090635.1"/>
    <property type="molecule type" value="Genomic_DNA"/>
</dbReference>
<evidence type="ECO:0000313" key="2">
    <source>
        <dbReference type="EMBL" id="KAJ1090635.1"/>
    </source>
</evidence>
<feature type="region of interest" description="Disordered" evidence="1">
    <location>
        <begin position="20"/>
        <end position="72"/>
    </location>
</feature>
<sequence length="84" mass="8871">MAQCACPAQRRRTFRVLWTGSSEVPGTEDGTSARDLPEPPLCAAGSTEERRGGASVPVNQSRPSTSRHDSRLPCFGATEAIGAL</sequence>
<keyword evidence="3" id="KW-1185">Reference proteome</keyword>
<dbReference type="AlphaFoldDB" id="A0AAV7LSW5"/>